<dbReference type="AlphaFoldDB" id="A0A1B7LJ55"/>
<dbReference type="OrthoDB" id="9773892at2"/>
<dbReference type="Gene3D" id="3.30.70.360">
    <property type="match status" value="1"/>
</dbReference>
<evidence type="ECO:0000256" key="7">
    <source>
        <dbReference type="PIRNR" id="PIRNR001123"/>
    </source>
</evidence>
<evidence type="ECO:0000259" key="9">
    <source>
        <dbReference type="Pfam" id="PF07687"/>
    </source>
</evidence>
<evidence type="ECO:0000313" key="11">
    <source>
        <dbReference type="Proteomes" id="UP000078532"/>
    </source>
</evidence>
<feature type="binding site" evidence="8">
    <location>
        <position position="343"/>
    </location>
    <ligand>
        <name>Zn(2+)</name>
        <dbReference type="ChEBI" id="CHEBI:29105"/>
        <label>2</label>
    </ligand>
</feature>
<evidence type="ECO:0000256" key="6">
    <source>
        <dbReference type="ARBA" id="ARBA00023049"/>
    </source>
</evidence>
<dbReference type="GO" id="GO:0004177">
    <property type="term" value="F:aminopeptidase activity"/>
    <property type="evidence" value="ECO:0007669"/>
    <property type="project" value="UniProtKB-UniRule"/>
</dbReference>
<evidence type="ECO:0000313" key="10">
    <source>
        <dbReference type="EMBL" id="OAT86501.1"/>
    </source>
</evidence>
<dbReference type="STRING" id="1838280.A6M21_03540"/>
<dbReference type="EMBL" id="LYVF01000013">
    <property type="protein sequence ID" value="OAT86501.1"/>
    <property type="molecule type" value="Genomic_DNA"/>
</dbReference>
<protein>
    <submittedName>
        <fullName evidence="10">Peptidase M20</fullName>
    </submittedName>
</protein>
<comment type="cofactor">
    <cofactor evidence="1">
        <name>Zn(2+)</name>
        <dbReference type="ChEBI" id="CHEBI:29105"/>
    </cofactor>
</comment>
<keyword evidence="3 8" id="KW-0479">Metal-binding</keyword>
<evidence type="ECO:0000256" key="5">
    <source>
        <dbReference type="ARBA" id="ARBA00022833"/>
    </source>
</evidence>
<keyword evidence="2" id="KW-0645">Protease</keyword>
<dbReference type="NCBIfam" id="TIGR01883">
    <property type="entry name" value="PepT-like"/>
    <property type="match status" value="1"/>
</dbReference>
<evidence type="ECO:0000256" key="8">
    <source>
        <dbReference type="PIRSR" id="PIRSR001123-2"/>
    </source>
</evidence>
<dbReference type="GO" id="GO:0006508">
    <property type="term" value="P:proteolysis"/>
    <property type="evidence" value="ECO:0007669"/>
    <property type="project" value="UniProtKB-KW"/>
</dbReference>
<keyword evidence="5" id="KW-0862">Zinc</keyword>
<dbReference type="GO" id="GO:0046872">
    <property type="term" value="F:metal ion binding"/>
    <property type="evidence" value="ECO:0007669"/>
    <property type="project" value="UniProtKB-UniRule"/>
</dbReference>
<dbReference type="InterPro" id="IPR010162">
    <property type="entry name" value="PepT-like"/>
</dbReference>
<dbReference type="PANTHER" id="PTHR42994:SF2">
    <property type="entry name" value="PEPTIDASE"/>
    <property type="match status" value="1"/>
</dbReference>
<name>A0A1B7LJ55_9FIRM</name>
<keyword evidence="11" id="KW-1185">Reference proteome</keyword>
<dbReference type="InterPro" id="IPR002933">
    <property type="entry name" value="Peptidase_M20"/>
</dbReference>
<proteinExistence type="inferred from homology"/>
<dbReference type="Pfam" id="PF01546">
    <property type="entry name" value="Peptidase_M20"/>
    <property type="match status" value="1"/>
</dbReference>
<dbReference type="Pfam" id="PF07687">
    <property type="entry name" value="M20_dimer"/>
    <property type="match status" value="1"/>
</dbReference>
<feature type="domain" description="Peptidase M20 dimerisation" evidence="9">
    <location>
        <begin position="184"/>
        <end position="272"/>
    </location>
</feature>
<dbReference type="PROSITE" id="PS00759">
    <property type="entry name" value="ARGE_DAPE_CPG2_2"/>
    <property type="match status" value="1"/>
</dbReference>
<dbReference type="PANTHER" id="PTHR42994">
    <property type="entry name" value="PEPTIDASE T"/>
    <property type="match status" value="1"/>
</dbReference>
<evidence type="ECO:0000256" key="4">
    <source>
        <dbReference type="ARBA" id="ARBA00022801"/>
    </source>
</evidence>
<dbReference type="SUPFAM" id="SSF55031">
    <property type="entry name" value="Bacterial exopeptidase dimerisation domain"/>
    <property type="match status" value="1"/>
</dbReference>
<dbReference type="InterPro" id="IPR008007">
    <property type="entry name" value="Peptidase_M42"/>
</dbReference>
<comment type="caution">
    <text evidence="10">The sequence shown here is derived from an EMBL/GenBank/DDBJ whole genome shotgun (WGS) entry which is preliminary data.</text>
</comment>
<dbReference type="PROSITE" id="PS00758">
    <property type="entry name" value="ARGE_DAPE_CPG2_1"/>
    <property type="match status" value="1"/>
</dbReference>
<organism evidence="10 11">
    <name type="scientific">Desulfotomaculum copahuensis</name>
    <dbReference type="NCBI Taxonomy" id="1838280"/>
    <lineage>
        <taxon>Bacteria</taxon>
        <taxon>Bacillati</taxon>
        <taxon>Bacillota</taxon>
        <taxon>Clostridia</taxon>
        <taxon>Eubacteriales</taxon>
        <taxon>Desulfotomaculaceae</taxon>
        <taxon>Desulfotomaculum</taxon>
    </lineage>
</organism>
<dbReference type="InterPro" id="IPR011650">
    <property type="entry name" value="Peptidase_M20_dimer"/>
</dbReference>
<accession>A0A1B7LJ55</accession>
<sequence length="370" mass="38436">MVNESRILAEFLELVQIDSPSGSERAVAGVLTARLEKMGFSVREDGAGQSTGGAGNLIAVLPAAGGDAPLLLSAHMDTVEPGRGVHPVVTDGVVRSSGDTVLGADDKAGIAAILEAVRVVREEGITHGGLEVVFTIGEESGLWGAKQLDTSRMQSRLGFVLDGEGGPGCIVTQAPTQDKIGALVRGRAAHAGVNPQDGINAIQVAAHAIARMSLGRLEEDTTANIGVISGGKAINIVPDACNLLGETRSLDGAKRRALTDAVCRILRETAAEFGATVNISTETLYQSFVLAPSDPVVQVAVEAAGRLGFKPELVKTGGGSDANIFNQKGIPTANLGIAMQKVHTTEEYIRVADLVDSARWLVEIIRRAQA</sequence>
<gene>
    <name evidence="10" type="ORF">A6M21_03540</name>
</gene>
<dbReference type="SUPFAM" id="SSF53187">
    <property type="entry name" value="Zn-dependent exopeptidases"/>
    <property type="match status" value="1"/>
</dbReference>
<dbReference type="InterPro" id="IPR036264">
    <property type="entry name" value="Bact_exopeptidase_dim_dom"/>
</dbReference>
<evidence type="ECO:0000256" key="1">
    <source>
        <dbReference type="ARBA" id="ARBA00001947"/>
    </source>
</evidence>
<dbReference type="PIRSF" id="PIRSF001123">
    <property type="entry name" value="PepA_GA"/>
    <property type="match status" value="1"/>
</dbReference>
<dbReference type="Gene3D" id="3.40.630.10">
    <property type="entry name" value="Zn peptidases"/>
    <property type="match status" value="1"/>
</dbReference>
<comment type="similarity">
    <text evidence="7">Belongs to the peptidase M42 family.</text>
</comment>
<dbReference type="GO" id="GO:0008237">
    <property type="term" value="F:metallopeptidase activity"/>
    <property type="evidence" value="ECO:0007669"/>
    <property type="project" value="UniProtKB-KW"/>
</dbReference>
<evidence type="ECO:0000256" key="2">
    <source>
        <dbReference type="ARBA" id="ARBA00022670"/>
    </source>
</evidence>
<dbReference type="Proteomes" id="UP000078532">
    <property type="component" value="Unassembled WGS sequence"/>
</dbReference>
<comment type="cofactor">
    <cofactor evidence="8">
        <name>a divalent metal cation</name>
        <dbReference type="ChEBI" id="CHEBI:60240"/>
    </cofactor>
    <text evidence="8">Binds 2 divalent metal cations per subunit.</text>
</comment>
<keyword evidence="4" id="KW-0378">Hydrolase</keyword>
<keyword evidence="6" id="KW-0482">Metalloprotease</keyword>
<evidence type="ECO:0000256" key="3">
    <source>
        <dbReference type="ARBA" id="ARBA00022723"/>
    </source>
</evidence>
<dbReference type="RefSeq" id="WP_066666228.1">
    <property type="nucleotide sequence ID" value="NZ_LYVF01000013.1"/>
</dbReference>
<dbReference type="InterPro" id="IPR001261">
    <property type="entry name" value="ArgE/DapE_CS"/>
</dbReference>
<reference evidence="10 11" key="1">
    <citation type="submission" date="2016-04" db="EMBL/GenBank/DDBJ databases">
        <authorList>
            <person name="Evans L.H."/>
            <person name="Alamgir A."/>
            <person name="Owens N."/>
            <person name="Weber N.D."/>
            <person name="Virtaneva K."/>
            <person name="Barbian K."/>
            <person name="Babar A."/>
            <person name="Rosenke K."/>
        </authorList>
    </citation>
    <scope>NUCLEOTIDE SEQUENCE [LARGE SCALE GENOMIC DNA]</scope>
    <source>
        <strain evidence="10 11">LMa1</strain>
    </source>
</reference>